<accession>A0A158RKT0</accession>
<reference evidence="1 2" key="1">
    <citation type="submission" date="2009-02" db="EMBL/GenBank/DDBJ databases">
        <title>Genome sequence of Bacillus cereus 03BB102.</title>
        <authorList>
            <person name="Dodson R.J."/>
            <person name="Jackson P."/>
            <person name="Munk A.C."/>
            <person name="Brettin T."/>
            <person name="Bruce D."/>
            <person name="Detter C."/>
            <person name="Tapia R."/>
            <person name="Han C."/>
            <person name="Sutton G."/>
            <person name="Sims D."/>
        </authorList>
    </citation>
    <scope>NUCLEOTIDE SEQUENCE [LARGE SCALE GENOMIC DNA]</scope>
    <source>
        <strain evidence="1 2">03BB102</strain>
    </source>
</reference>
<dbReference type="Proteomes" id="UP000002210">
    <property type="component" value="Chromosome"/>
</dbReference>
<sequence>MYKQLKEKNMQIIYPAHSNRLGWAFCLLYEQNVSFNTIME</sequence>
<protein>
    <submittedName>
        <fullName evidence="1">Uncharacterized protein</fullName>
    </submittedName>
</protein>
<gene>
    <name evidence="1" type="ordered locus">BCA_0643</name>
</gene>
<evidence type="ECO:0000313" key="1">
    <source>
        <dbReference type="EMBL" id="ACO27669.1"/>
    </source>
</evidence>
<dbReference type="EMBL" id="CP001407">
    <property type="protein sequence ID" value="ACO27669.1"/>
    <property type="molecule type" value="Genomic_DNA"/>
</dbReference>
<organism evidence="1 2">
    <name type="scientific">Bacillus cereus (strain 03BB102)</name>
    <dbReference type="NCBI Taxonomy" id="572264"/>
    <lineage>
        <taxon>Bacteria</taxon>
        <taxon>Bacillati</taxon>
        <taxon>Bacillota</taxon>
        <taxon>Bacilli</taxon>
        <taxon>Bacillales</taxon>
        <taxon>Bacillaceae</taxon>
        <taxon>Bacillus</taxon>
        <taxon>Bacillus cereus group</taxon>
    </lineage>
</organism>
<proteinExistence type="predicted"/>
<dbReference type="AlphaFoldDB" id="A0A158RKT0"/>
<evidence type="ECO:0000313" key="2">
    <source>
        <dbReference type="Proteomes" id="UP000002210"/>
    </source>
</evidence>
<name>A0A158RKT0_BACC3</name>
<dbReference type="KEGG" id="bcx:BCA_0643"/>